<evidence type="ECO:0000313" key="6">
    <source>
        <dbReference type="Proteomes" id="UP001189429"/>
    </source>
</evidence>
<sequence>MVVLNLLESWAAYKFERAVPLGGMRRELSNHLQRQFLGMDEGTAKYWPAGRCSAIIEYDVPQAVNLIWGAFFSIARNAASFAALFGLMCWTHGEARLALSVSVATLVVLSANVSLNLASRRHNCLDLAKRKRDWYLMRMAVSTRQLREHRHDHQARDVGILTMEYQEVNMVHASRSSHYFFAKLAGATASNELGFLAQAIIVFFAGSLVLKGDIDIGTGTVLITAVRLMIFGVEGMHLHRTSSPRGIRLST</sequence>
<gene>
    <name evidence="5" type="ORF">PCOR1329_LOCUS52332</name>
</gene>
<dbReference type="EMBL" id="CAUYUJ010016365">
    <property type="protein sequence ID" value="CAK0864426.1"/>
    <property type="molecule type" value="Genomic_DNA"/>
</dbReference>
<evidence type="ECO:0000256" key="2">
    <source>
        <dbReference type="ARBA" id="ARBA00022989"/>
    </source>
</evidence>
<dbReference type="Gene3D" id="1.20.1560.10">
    <property type="entry name" value="ABC transporter type 1, transmembrane domain"/>
    <property type="match status" value="1"/>
</dbReference>
<dbReference type="InterPro" id="IPR036640">
    <property type="entry name" value="ABC1_TM_sf"/>
</dbReference>
<evidence type="ECO:0000256" key="1">
    <source>
        <dbReference type="ARBA" id="ARBA00022692"/>
    </source>
</evidence>
<keyword evidence="1 4" id="KW-0812">Transmembrane</keyword>
<organism evidence="5 6">
    <name type="scientific">Prorocentrum cordatum</name>
    <dbReference type="NCBI Taxonomy" id="2364126"/>
    <lineage>
        <taxon>Eukaryota</taxon>
        <taxon>Sar</taxon>
        <taxon>Alveolata</taxon>
        <taxon>Dinophyceae</taxon>
        <taxon>Prorocentrales</taxon>
        <taxon>Prorocentraceae</taxon>
        <taxon>Prorocentrum</taxon>
    </lineage>
</organism>
<comment type="caution">
    <text evidence="5">The sequence shown here is derived from an EMBL/GenBank/DDBJ whole genome shotgun (WGS) entry which is preliminary data.</text>
</comment>
<evidence type="ECO:0000256" key="4">
    <source>
        <dbReference type="SAM" id="Phobius"/>
    </source>
</evidence>
<dbReference type="SUPFAM" id="SSF90123">
    <property type="entry name" value="ABC transporter transmembrane region"/>
    <property type="match status" value="1"/>
</dbReference>
<feature type="transmembrane region" description="Helical" evidence="4">
    <location>
        <begin position="97"/>
        <end position="115"/>
    </location>
</feature>
<evidence type="ECO:0008006" key="7">
    <source>
        <dbReference type="Google" id="ProtNLM"/>
    </source>
</evidence>
<feature type="transmembrane region" description="Helical" evidence="4">
    <location>
        <begin position="66"/>
        <end position="90"/>
    </location>
</feature>
<keyword evidence="2 4" id="KW-1133">Transmembrane helix</keyword>
<keyword evidence="3 4" id="KW-0472">Membrane</keyword>
<accession>A0ABN9V0D0</accession>
<dbReference type="Proteomes" id="UP001189429">
    <property type="component" value="Unassembled WGS sequence"/>
</dbReference>
<keyword evidence="6" id="KW-1185">Reference proteome</keyword>
<evidence type="ECO:0000256" key="3">
    <source>
        <dbReference type="ARBA" id="ARBA00023136"/>
    </source>
</evidence>
<name>A0ABN9V0D0_9DINO</name>
<proteinExistence type="predicted"/>
<evidence type="ECO:0000313" key="5">
    <source>
        <dbReference type="EMBL" id="CAK0864426.1"/>
    </source>
</evidence>
<protein>
    <recommendedName>
        <fullName evidence="7">ABC transmembrane type-1 domain-containing protein</fullName>
    </recommendedName>
</protein>
<reference evidence="5" key="1">
    <citation type="submission" date="2023-10" db="EMBL/GenBank/DDBJ databases">
        <authorList>
            <person name="Chen Y."/>
            <person name="Shah S."/>
            <person name="Dougan E. K."/>
            <person name="Thang M."/>
            <person name="Chan C."/>
        </authorList>
    </citation>
    <scope>NUCLEOTIDE SEQUENCE [LARGE SCALE GENOMIC DNA]</scope>
</reference>